<accession>A0AAV5GHN3</accession>
<dbReference type="Proteomes" id="UP001342314">
    <property type="component" value="Unassembled WGS sequence"/>
</dbReference>
<proteinExistence type="predicted"/>
<name>A0AAV5GHN3_9BASI</name>
<gene>
    <name evidence="1" type="ORF">Rhopal_001727-T1</name>
</gene>
<dbReference type="AlphaFoldDB" id="A0AAV5GHN3"/>
<dbReference type="PANTHER" id="PTHR28271">
    <property type="entry name" value="54S RIBOSOMAL PROTEIN L31, MITOCHONDRIAL"/>
    <property type="match status" value="1"/>
</dbReference>
<evidence type="ECO:0000313" key="1">
    <source>
        <dbReference type="EMBL" id="GJN88759.1"/>
    </source>
</evidence>
<dbReference type="InterPro" id="IPR016340">
    <property type="entry name" value="Ribosomal_mL60"/>
</dbReference>
<keyword evidence="2" id="KW-1185">Reference proteome</keyword>
<dbReference type="Pfam" id="PF09784">
    <property type="entry name" value="L31"/>
    <property type="match status" value="1"/>
</dbReference>
<dbReference type="GO" id="GO:0005762">
    <property type="term" value="C:mitochondrial large ribosomal subunit"/>
    <property type="evidence" value="ECO:0007669"/>
    <property type="project" value="TreeGrafter"/>
</dbReference>
<evidence type="ECO:0008006" key="3">
    <source>
        <dbReference type="Google" id="ProtNLM"/>
    </source>
</evidence>
<organism evidence="1 2">
    <name type="scientific">Rhodotorula paludigena</name>
    <dbReference type="NCBI Taxonomy" id="86838"/>
    <lineage>
        <taxon>Eukaryota</taxon>
        <taxon>Fungi</taxon>
        <taxon>Dikarya</taxon>
        <taxon>Basidiomycota</taxon>
        <taxon>Pucciniomycotina</taxon>
        <taxon>Microbotryomycetes</taxon>
        <taxon>Sporidiobolales</taxon>
        <taxon>Sporidiobolaceae</taxon>
        <taxon>Rhodotorula</taxon>
    </lineage>
</organism>
<dbReference type="GO" id="GO:0003735">
    <property type="term" value="F:structural constituent of ribosome"/>
    <property type="evidence" value="ECO:0007669"/>
    <property type="project" value="TreeGrafter"/>
</dbReference>
<comment type="caution">
    <text evidence="1">The sequence shown here is derived from an EMBL/GenBank/DDBJ whole genome shotgun (WGS) entry which is preliminary data.</text>
</comment>
<dbReference type="PANTHER" id="PTHR28271:SF1">
    <property type="entry name" value="LARGE RIBOSOMAL SUBUNIT PROTEIN ML60"/>
    <property type="match status" value="1"/>
</dbReference>
<reference evidence="1 2" key="1">
    <citation type="submission" date="2021-12" db="EMBL/GenBank/DDBJ databases">
        <title>High titer production of polyol ester of fatty acids by Rhodotorula paludigena BS15 towards product separation-free biomass refinery.</title>
        <authorList>
            <person name="Mano J."/>
            <person name="Ono H."/>
            <person name="Tanaka T."/>
            <person name="Naito K."/>
            <person name="Sushida H."/>
            <person name="Ike M."/>
            <person name="Tokuyasu K."/>
            <person name="Kitaoka M."/>
        </authorList>
    </citation>
    <scope>NUCLEOTIDE SEQUENCE [LARGE SCALE GENOMIC DNA]</scope>
    <source>
        <strain evidence="1 2">BS15</strain>
    </source>
</reference>
<protein>
    <recommendedName>
        <fullName evidence="3">54S ribosomal protein L31, mitochondrial</fullName>
    </recommendedName>
</protein>
<dbReference type="EMBL" id="BQKY01000003">
    <property type="protein sequence ID" value="GJN88759.1"/>
    <property type="molecule type" value="Genomic_DNA"/>
</dbReference>
<sequence>MLLGPFRSSSPSLSGLLWKMPWRMSKTRKMRQRLRLKAVDDVISTVRASGMDVHALHDALALPVEHAMPPKDKYTVFSRTSTGYRKGIHKVPHFTKITSRTNPAGF</sequence>
<evidence type="ECO:0000313" key="2">
    <source>
        <dbReference type="Proteomes" id="UP001342314"/>
    </source>
</evidence>